<gene>
    <name evidence="1" type="ORF">HMPREF9135_1210</name>
</gene>
<accession>U2P5Y7</accession>
<name>U2P5Y7_9BACT</name>
<proteinExistence type="predicted"/>
<dbReference type="AlphaFoldDB" id="U2P5Y7"/>
<protein>
    <submittedName>
        <fullName evidence="1">Uncharacterized protein</fullName>
    </submittedName>
</protein>
<comment type="caution">
    <text evidence="1">The sequence shown here is derived from an EMBL/GenBank/DDBJ whole genome shotgun (WGS) entry which is preliminary data.</text>
</comment>
<evidence type="ECO:0000313" key="2">
    <source>
        <dbReference type="Proteomes" id="UP000016648"/>
    </source>
</evidence>
<dbReference type="Proteomes" id="UP000016648">
    <property type="component" value="Unassembled WGS sequence"/>
</dbReference>
<evidence type="ECO:0000313" key="1">
    <source>
        <dbReference type="EMBL" id="ERK39129.1"/>
    </source>
</evidence>
<dbReference type="EMBL" id="AWEY01000029">
    <property type="protein sequence ID" value="ERK39129.1"/>
    <property type="molecule type" value="Genomic_DNA"/>
</dbReference>
<keyword evidence="2" id="KW-1185">Reference proteome</keyword>
<dbReference type="PATRIC" id="fig|1115809.3.peg.1592"/>
<reference evidence="1 2" key="1">
    <citation type="submission" date="2013-08" db="EMBL/GenBank/DDBJ databases">
        <authorList>
            <person name="Durkin A.S."/>
            <person name="Haft D.R."/>
            <person name="McCorrison J."/>
            <person name="Torralba M."/>
            <person name="Gillis M."/>
            <person name="Haft D.H."/>
            <person name="Methe B."/>
            <person name="Sutton G."/>
            <person name="Nelson K.E."/>
        </authorList>
    </citation>
    <scope>NUCLEOTIDE SEQUENCE [LARGE SCALE GENOMIC DNA]</scope>
    <source>
        <strain evidence="1 2">F0067</strain>
    </source>
</reference>
<organism evidence="1 2">
    <name type="scientific">Segatella baroniae F0067</name>
    <dbReference type="NCBI Taxonomy" id="1115809"/>
    <lineage>
        <taxon>Bacteria</taxon>
        <taxon>Pseudomonadati</taxon>
        <taxon>Bacteroidota</taxon>
        <taxon>Bacteroidia</taxon>
        <taxon>Bacteroidales</taxon>
        <taxon>Prevotellaceae</taxon>
        <taxon>Segatella</taxon>
    </lineage>
</organism>
<sequence length="38" mass="4545">MQRKRQRTIAQNVQKENNPNALNELNLLHLSLNYGDFY</sequence>